<name>A0A0L6VNL4_9BASI</name>
<dbReference type="AlphaFoldDB" id="A0A0L6VNL4"/>
<dbReference type="Proteomes" id="UP000037035">
    <property type="component" value="Unassembled WGS sequence"/>
</dbReference>
<gene>
    <name evidence="1" type="ORF">VP01_1367g6</name>
</gene>
<dbReference type="VEuPathDB" id="FungiDB:VP01_1367g6"/>
<comment type="caution">
    <text evidence="1">The sequence shown here is derived from an EMBL/GenBank/DDBJ whole genome shotgun (WGS) entry which is preliminary data.</text>
</comment>
<accession>A0A0L6VNL4</accession>
<evidence type="ECO:0000313" key="1">
    <source>
        <dbReference type="EMBL" id="KNZ61720.1"/>
    </source>
</evidence>
<organism evidence="1 2">
    <name type="scientific">Puccinia sorghi</name>
    <dbReference type="NCBI Taxonomy" id="27349"/>
    <lineage>
        <taxon>Eukaryota</taxon>
        <taxon>Fungi</taxon>
        <taxon>Dikarya</taxon>
        <taxon>Basidiomycota</taxon>
        <taxon>Pucciniomycotina</taxon>
        <taxon>Pucciniomycetes</taxon>
        <taxon>Pucciniales</taxon>
        <taxon>Pucciniaceae</taxon>
        <taxon>Puccinia</taxon>
    </lineage>
</organism>
<evidence type="ECO:0008006" key="3">
    <source>
        <dbReference type="Google" id="ProtNLM"/>
    </source>
</evidence>
<proteinExistence type="predicted"/>
<reference evidence="1 2" key="1">
    <citation type="submission" date="2015-08" db="EMBL/GenBank/DDBJ databases">
        <title>Next Generation Sequencing and Analysis of the Genome of Puccinia sorghi L Schw, the Causal Agent of Maize Common Rust.</title>
        <authorList>
            <person name="Rochi L."/>
            <person name="Burguener G."/>
            <person name="Darino M."/>
            <person name="Turjanski A."/>
            <person name="Kreff E."/>
            <person name="Dieguez M.J."/>
            <person name="Sacco F."/>
        </authorList>
    </citation>
    <scope>NUCLEOTIDE SEQUENCE [LARGE SCALE GENOMIC DNA]</scope>
    <source>
        <strain evidence="1 2">RO10H11247</strain>
    </source>
</reference>
<protein>
    <recommendedName>
        <fullName evidence="3">DDE Tnp4 domain-containing protein</fullName>
    </recommendedName>
</protein>
<keyword evidence="2" id="KW-1185">Reference proteome</keyword>
<evidence type="ECO:0000313" key="2">
    <source>
        <dbReference type="Proteomes" id="UP000037035"/>
    </source>
</evidence>
<sequence length="75" mass="8568">MSSKLLQKPNGKEVILSRVEIYEALAGYPGSCYNSYLFDQSQFLLGESAYASDQYAVPDYQGKELLDQWNVYFLI</sequence>
<dbReference type="EMBL" id="LAVV01004087">
    <property type="protein sequence ID" value="KNZ61720.1"/>
    <property type="molecule type" value="Genomic_DNA"/>
</dbReference>